<dbReference type="InterPro" id="IPR025944">
    <property type="entry name" value="Sigma_54_int_dom_CS"/>
</dbReference>
<dbReference type="FunFam" id="3.40.50.300:FF:000006">
    <property type="entry name" value="DNA-binding transcriptional regulator NtrC"/>
    <property type="match status" value="1"/>
</dbReference>
<feature type="domain" description="Sigma-54 factor interaction" evidence="6">
    <location>
        <begin position="347"/>
        <end position="579"/>
    </location>
</feature>
<dbReference type="Gene3D" id="3.30.450.20">
    <property type="entry name" value="PAS domain"/>
    <property type="match status" value="1"/>
</dbReference>
<evidence type="ECO:0000259" key="6">
    <source>
        <dbReference type="PROSITE" id="PS50045"/>
    </source>
</evidence>
<organism evidence="7 8">
    <name type="scientific">Massilia psychrophila</name>
    <dbReference type="NCBI Taxonomy" id="1603353"/>
    <lineage>
        <taxon>Bacteria</taxon>
        <taxon>Pseudomonadati</taxon>
        <taxon>Pseudomonadota</taxon>
        <taxon>Betaproteobacteria</taxon>
        <taxon>Burkholderiales</taxon>
        <taxon>Oxalobacteraceae</taxon>
        <taxon>Telluria group</taxon>
        <taxon>Massilia</taxon>
    </lineage>
</organism>
<name>A0A2G8T4B3_9BURK</name>
<dbReference type="GO" id="GO:0043565">
    <property type="term" value="F:sequence-specific DNA binding"/>
    <property type="evidence" value="ECO:0007669"/>
    <property type="project" value="InterPro"/>
</dbReference>
<dbReference type="SUPFAM" id="SSF55785">
    <property type="entry name" value="PYP-like sensor domain (PAS domain)"/>
    <property type="match status" value="1"/>
</dbReference>
<dbReference type="InterPro" id="IPR025943">
    <property type="entry name" value="Sigma_54_int_dom_ATP-bd_2"/>
</dbReference>
<dbReference type="Pfam" id="PF25601">
    <property type="entry name" value="AAA_lid_14"/>
    <property type="match status" value="1"/>
</dbReference>
<dbReference type="GO" id="GO:0000156">
    <property type="term" value="F:phosphorelay response regulator activity"/>
    <property type="evidence" value="ECO:0007669"/>
    <property type="project" value="InterPro"/>
</dbReference>
<keyword evidence="5" id="KW-0804">Transcription</keyword>
<dbReference type="CDD" id="cd00009">
    <property type="entry name" value="AAA"/>
    <property type="match status" value="1"/>
</dbReference>
<dbReference type="PROSITE" id="PS50045">
    <property type="entry name" value="SIGMA54_INTERACT_4"/>
    <property type="match status" value="1"/>
</dbReference>
<dbReference type="GO" id="GO:0005524">
    <property type="term" value="F:ATP binding"/>
    <property type="evidence" value="ECO:0007669"/>
    <property type="project" value="UniProtKB-KW"/>
</dbReference>
<dbReference type="InterPro" id="IPR009057">
    <property type="entry name" value="Homeodomain-like_sf"/>
</dbReference>
<dbReference type="PROSITE" id="PS00688">
    <property type="entry name" value="SIGMA54_INTERACT_3"/>
    <property type="match status" value="1"/>
</dbReference>
<dbReference type="InterPro" id="IPR002078">
    <property type="entry name" value="Sigma_54_int"/>
</dbReference>
<dbReference type="InterPro" id="IPR002197">
    <property type="entry name" value="HTH_Fis"/>
</dbReference>
<dbReference type="Pfam" id="PF00989">
    <property type="entry name" value="PAS"/>
    <property type="match status" value="1"/>
</dbReference>
<dbReference type="SUPFAM" id="SSF159800">
    <property type="entry name" value="PrpR receptor domain-like"/>
    <property type="match status" value="1"/>
</dbReference>
<dbReference type="Pfam" id="PF02954">
    <property type="entry name" value="HTH_8"/>
    <property type="match status" value="1"/>
</dbReference>
<evidence type="ECO:0000256" key="4">
    <source>
        <dbReference type="ARBA" id="ARBA00023125"/>
    </source>
</evidence>
<keyword evidence="8" id="KW-1185">Reference proteome</keyword>
<dbReference type="Gene3D" id="3.40.50.10660">
    <property type="entry name" value="PrpR receptor domain-like"/>
    <property type="match status" value="1"/>
</dbReference>
<keyword evidence="1" id="KW-0547">Nucleotide-binding</keyword>
<evidence type="ECO:0000256" key="2">
    <source>
        <dbReference type="ARBA" id="ARBA00022840"/>
    </source>
</evidence>
<dbReference type="InterPro" id="IPR058031">
    <property type="entry name" value="AAA_lid_NorR"/>
</dbReference>
<dbReference type="RefSeq" id="WP_099915004.1">
    <property type="nucleotide sequence ID" value="NZ_BMHS01000008.1"/>
</dbReference>
<comment type="caution">
    <text evidence="7">The sequence shown here is derived from an EMBL/GenBank/DDBJ whole genome shotgun (WGS) entry which is preliminary data.</text>
</comment>
<dbReference type="PANTHER" id="PTHR32071">
    <property type="entry name" value="TRANSCRIPTIONAL REGULATORY PROTEIN"/>
    <property type="match status" value="1"/>
</dbReference>
<dbReference type="Gene3D" id="3.40.50.2300">
    <property type="match status" value="1"/>
</dbReference>
<protein>
    <submittedName>
        <fullName evidence="7">Propionate catabolism operon regulatory protein PrpR</fullName>
    </submittedName>
</protein>
<gene>
    <name evidence="7" type="ORF">CR103_05490</name>
</gene>
<dbReference type="PRINTS" id="PR01590">
    <property type="entry name" value="HTHFIS"/>
</dbReference>
<dbReference type="Gene3D" id="3.40.50.300">
    <property type="entry name" value="P-loop containing nucleotide triphosphate hydrolases"/>
    <property type="match status" value="1"/>
</dbReference>
<dbReference type="EMBL" id="PDOB01000005">
    <property type="protein sequence ID" value="PIL40900.1"/>
    <property type="molecule type" value="Genomic_DNA"/>
</dbReference>
<dbReference type="InterPro" id="IPR035965">
    <property type="entry name" value="PAS-like_dom_sf"/>
</dbReference>
<keyword evidence="3" id="KW-0805">Transcription regulation</keyword>
<evidence type="ECO:0000313" key="7">
    <source>
        <dbReference type="EMBL" id="PIL40900.1"/>
    </source>
</evidence>
<evidence type="ECO:0000256" key="3">
    <source>
        <dbReference type="ARBA" id="ARBA00023015"/>
    </source>
</evidence>
<dbReference type="AlphaFoldDB" id="A0A2G8T4B3"/>
<sequence>MVRASVLATEGKTLMRHTLARIAVIISHLDLQVYPSRLAREVQNIAASFCAVAEIRVVDLPISESLAYARNAEQSGEIDVFVCAGATGAFLQKNLTTPVVLMKNGTNDLMHAMFEAVQHSTGIALLSYRQSNLELDYTERLWKIAFKHFQYDTLAEVRARVSSLRECGCEVIIGSSMVTEVAAGAGMKGVLLSSARSIRQAFEDAMAQVRLQRLESSQRHHINAIVQHLADGVAALDETGKIQAANEVFAGFFKTASASLIGSHINDVAPELELHKYLKTGTPPGGCMVSARQRTLLVNAYPLSNEPEHDGTVIICQDTNALQRADRQIRSGARRRDFRATHCLTEIAGESKAMQYLVKLASVYARTDSTILLLGASGTGKEMFAQGIHNEGARANAPFVAVNCAALPESLLESELFGYEDGAFSGSRRGGKPGLFELAHTGSIFLDEIGDMPLALQTRLLRVLQEREVMRLGGTHTTCVDVRVIAATHHNLLKQIAKGIFREDLYYRLNILQLNLPPLIERLEDLPYLCHKIMESIVRRLKLRDSPKEMIAMLLPYFYKYHWPGNVRELENMLERAVIYFANMNDPLFREQEGNFIDLVFGHGAMAADEEESTEQRRTVLSAHTRRELTQAVDICAGNFSAAAKLLGISRSTLYRRLKSESSNT</sequence>
<dbReference type="SUPFAM" id="SSF46689">
    <property type="entry name" value="Homeodomain-like"/>
    <property type="match status" value="1"/>
</dbReference>
<dbReference type="PANTHER" id="PTHR32071:SF57">
    <property type="entry name" value="C4-DICARBOXYLATE TRANSPORT TRANSCRIPTIONAL REGULATORY PROTEIN DCTD"/>
    <property type="match status" value="1"/>
</dbReference>
<dbReference type="PROSITE" id="PS00676">
    <property type="entry name" value="SIGMA54_INTERACT_2"/>
    <property type="match status" value="1"/>
</dbReference>
<evidence type="ECO:0000256" key="5">
    <source>
        <dbReference type="ARBA" id="ARBA00023163"/>
    </source>
</evidence>
<reference evidence="7 8" key="1">
    <citation type="submission" date="2017-10" db="EMBL/GenBank/DDBJ databases">
        <title>Massilia psychrophilum sp. nov., a novel purple-pigmented bacterium isolated from Tianshan glacier, Xinjiang Municipality, China.</title>
        <authorList>
            <person name="Wang H."/>
        </authorList>
    </citation>
    <scope>NUCLEOTIDE SEQUENCE [LARGE SCALE GENOMIC DNA]</scope>
    <source>
        <strain evidence="7 8">JCM 30813</strain>
    </source>
</reference>
<proteinExistence type="predicted"/>
<dbReference type="Pfam" id="PF06506">
    <property type="entry name" value="PrpR_N"/>
    <property type="match status" value="1"/>
</dbReference>
<dbReference type="InterPro" id="IPR010524">
    <property type="entry name" value="Sig_transdc_resp-reg_PrpR_N"/>
</dbReference>
<dbReference type="InterPro" id="IPR013767">
    <property type="entry name" value="PAS_fold"/>
</dbReference>
<accession>A0A2G8T4B3</accession>
<dbReference type="InterPro" id="IPR027417">
    <property type="entry name" value="P-loop_NTPase"/>
</dbReference>
<dbReference type="GO" id="GO:0006355">
    <property type="term" value="P:regulation of DNA-templated transcription"/>
    <property type="evidence" value="ECO:0007669"/>
    <property type="project" value="InterPro"/>
</dbReference>
<dbReference type="OrthoDB" id="9761705at2"/>
<dbReference type="Pfam" id="PF00158">
    <property type="entry name" value="Sigma54_activat"/>
    <property type="match status" value="1"/>
</dbReference>
<dbReference type="SUPFAM" id="SSF52540">
    <property type="entry name" value="P-loop containing nucleoside triphosphate hydrolases"/>
    <property type="match status" value="1"/>
</dbReference>
<dbReference type="SMART" id="SM00382">
    <property type="entry name" value="AAA"/>
    <property type="match status" value="1"/>
</dbReference>
<evidence type="ECO:0000256" key="1">
    <source>
        <dbReference type="ARBA" id="ARBA00022741"/>
    </source>
</evidence>
<keyword evidence="2" id="KW-0067">ATP-binding</keyword>
<dbReference type="Gene3D" id="1.10.10.60">
    <property type="entry name" value="Homeodomain-like"/>
    <property type="match status" value="1"/>
</dbReference>
<evidence type="ECO:0000313" key="8">
    <source>
        <dbReference type="Proteomes" id="UP000228593"/>
    </source>
</evidence>
<dbReference type="InterPro" id="IPR003593">
    <property type="entry name" value="AAA+_ATPase"/>
</dbReference>
<dbReference type="Proteomes" id="UP000228593">
    <property type="component" value="Unassembled WGS sequence"/>
</dbReference>
<dbReference type="Gene3D" id="1.10.8.60">
    <property type="match status" value="1"/>
</dbReference>
<keyword evidence="4" id="KW-0238">DNA-binding</keyword>